<evidence type="ECO:0008006" key="3">
    <source>
        <dbReference type="Google" id="ProtNLM"/>
    </source>
</evidence>
<evidence type="ECO:0000313" key="1">
    <source>
        <dbReference type="EMBL" id="QOV40924.1"/>
    </source>
</evidence>
<dbReference type="GO" id="GO:0003677">
    <property type="term" value="F:DNA binding"/>
    <property type="evidence" value="ECO:0007669"/>
    <property type="project" value="InterPro"/>
</dbReference>
<dbReference type="GO" id="GO:0015074">
    <property type="term" value="P:DNA integration"/>
    <property type="evidence" value="ECO:0007669"/>
    <property type="project" value="InterPro"/>
</dbReference>
<dbReference type="KEGG" id="sfeu:IM697_22620"/>
<dbReference type="InterPro" id="IPR013762">
    <property type="entry name" value="Integrase-like_cat_sf"/>
</dbReference>
<dbReference type="GO" id="GO:0006310">
    <property type="term" value="P:DNA recombination"/>
    <property type="evidence" value="ECO:0007669"/>
    <property type="project" value="InterPro"/>
</dbReference>
<dbReference type="EMBL" id="CP063373">
    <property type="protein sequence ID" value="QOV40924.1"/>
    <property type="molecule type" value="Genomic_DNA"/>
</dbReference>
<keyword evidence="2" id="KW-1185">Reference proteome</keyword>
<dbReference type="Gene3D" id="1.10.443.10">
    <property type="entry name" value="Intergrase catalytic core"/>
    <property type="match status" value="1"/>
</dbReference>
<name>A0A7M2SXM8_9ACTN</name>
<reference evidence="1 2" key="1">
    <citation type="submission" date="2020-10" db="EMBL/GenBank/DDBJ databases">
        <title>Streptomyces ferrugineus complate genome analysis.</title>
        <authorList>
            <person name="Anwar N."/>
        </authorList>
    </citation>
    <scope>NUCLEOTIDE SEQUENCE [LARGE SCALE GENOMIC DNA]</scope>
    <source>
        <strain evidence="1 2">CCTCC AA2014009</strain>
    </source>
</reference>
<proteinExistence type="predicted"/>
<protein>
    <recommendedName>
        <fullName evidence="3">Integrase</fullName>
    </recommendedName>
</protein>
<sequence>MLQTAAYIVIAYLSGMRDNEVKALARGCLRTETDSAGSPYRWKVTSLSFKGEADPRGVTAIWNVGEPVARAITVLEMLQPPDVDHLFNRLHHGAGGHKGRRHAAMTTGQTNDNLNHFGAWVNRYCDSHGRHDAIPAVNGRPFKLHTARFRRTLAWFIACRPGGTIAGALQYRHHSIQVFEGYAGTSDSGFRAEVESEQALARGEHLLTVIDAHGHTRLAGPAAAEVARRLEEFGQRTRFQGTVVLDDRRLRWIMNRDDPAVYPGTYISCVHDPAKALCERARQGAFEGLGDHPQCQPLACRNVALTRENTDAWRGEIELVDQQLTRRPPLPPFLQNRLLRRKHQIEDLLATTQEPS</sequence>
<dbReference type="AlphaFoldDB" id="A0A7M2SXM8"/>
<evidence type="ECO:0000313" key="2">
    <source>
        <dbReference type="Proteomes" id="UP000594205"/>
    </source>
</evidence>
<dbReference type="RefSeq" id="WP_194049505.1">
    <property type="nucleotide sequence ID" value="NZ_CP063373.1"/>
</dbReference>
<gene>
    <name evidence="1" type="ORF">IM697_22620</name>
</gene>
<organism evidence="1 2">
    <name type="scientific">Streptomyces ferrugineus</name>
    <dbReference type="NCBI Taxonomy" id="1413221"/>
    <lineage>
        <taxon>Bacteria</taxon>
        <taxon>Bacillati</taxon>
        <taxon>Actinomycetota</taxon>
        <taxon>Actinomycetes</taxon>
        <taxon>Kitasatosporales</taxon>
        <taxon>Streptomycetaceae</taxon>
        <taxon>Streptomyces</taxon>
    </lineage>
</organism>
<accession>A0A7M2SXM8</accession>
<dbReference type="Proteomes" id="UP000594205">
    <property type="component" value="Chromosome"/>
</dbReference>